<dbReference type="AlphaFoldDB" id="A0A3E4UPP8"/>
<evidence type="ECO:0000313" key="5">
    <source>
        <dbReference type="Proteomes" id="UP000284161"/>
    </source>
</evidence>
<name>A0A3E4UPP8_BACSE</name>
<feature type="transmembrane region" description="Helical" evidence="1">
    <location>
        <begin position="51"/>
        <end position="76"/>
    </location>
</feature>
<dbReference type="EMBL" id="QRUB01000002">
    <property type="protein sequence ID" value="RGR29093.1"/>
    <property type="molecule type" value="Genomic_DNA"/>
</dbReference>
<protein>
    <submittedName>
        <fullName evidence="2">Uncharacterized protein</fullName>
    </submittedName>
</protein>
<evidence type="ECO:0000313" key="4">
    <source>
        <dbReference type="Proteomes" id="UP000261223"/>
    </source>
</evidence>
<keyword evidence="1" id="KW-0472">Membrane</keyword>
<dbReference type="Proteomes" id="UP000261223">
    <property type="component" value="Unassembled WGS sequence"/>
</dbReference>
<gene>
    <name evidence="3" type="ORF">DWY58_03440</name>
    <name evidence="2" type="ORF">DXC34_07475</name>
</gene>
<dbReference type="EMBL" id="QSSV01000008">
    <property type="protein sequence ID" value="RGM13639.1"/>
    <property type="molecule type" value="Genomic_DNA"/>
</dbReference>
<evidence type="ECO:0000313" key="3">
    <source>
        <dbReference type="EMBL" id="RGR29093.1"/>
    </source>
</evidence>
<organism evidence="2 4">
    <name type="scientific">Bacteroides stercoris</name>
    <dbReference type="NCBI Taxonomy" id="46506"/>
    <lineage>
        <taxon>Bacteria</taxon>
        <taxon>Pseudomonadati</taxon>
        <taxon>Bacteroidota</taxon>
        <taxon>Bacteroidia</taxon>
        <taxon>Bacteroidales</taxon>
        <taxon>Bacteroidaceae</taxon>
        <taxon>Bacteroides</taxon>
    </lineage>
</organism>
<evidence type="ECO:0000256" key="1">
    <source>
        <dbReference type="SAM" id="Phobius"/>
    </source>
</evidence>
<reference evidence="4 5" key="1">
    <citation type="submission" date="2018-08" db="EMBL/GenBank/DDBJ databases">
        <title>A genome reference for cultivated species of the human gut microbiota.</title>
        <authorList>
            <person name="Zou Y."/>
            <person name="Xue W."/>
            <person name="Luo G."/>
        </authorList>
    </citation>
    <scope>NUCLEOTIDE SEQUENCE [LARGE SCALE GENOMIC DNA]</scope>
    <source>
        <strain evidence="3 5">AF25-6</strain>
        <strain evidence="2 4">TF03-6</strain>
    </source>
</reference>
<feature type="transmembrane region" description="Helical" evidence="1">
    <location>
        <begin position="97"/>
        <end position="121"/>
    </location>
</feature>
<dbReference type="Proteomes" id="UP000284161">
    <property type="component" value="Unassembled WGS sequence"/>
</dbReference>
<comment type="caution">
    <text evidence="2">The sequence shown here is derived from an EMBL/GenBank/DDBJ whole genome shotgun (WGS) entry which is preliminary data.</text>
</comment>
<keyword evidence="1" id="KW-0812">Transmembrane</keyword>
<proteinExistence type="predicted"/>
<accession>A0A3E4UPP8</accession>
<evidence type="ECO:0000313" key="2">
    <source>
        <dbReference type="EMBL" id="RGM13639.1"/>
    </source>
</evidence>
<keyword evidence="1" id="KW-1133">Transmembrane helix</keyword>
<feature type="transmembrane region" description="Helical" evidence="1">
    <location>
        <begin position="149"/>
        <end position="173"/>
    </location>
</feature>
<sequence>MRFTFISIRDILQKQNKILKVDSNNKWIFIRFPLLLGFLCSILFYSDTKSILGILTLFLSIFIPIFISLLATLISFVMNKIKTRHNKERIPLIKETFYNICYLIPISLFLLVLSLLMSLSIGDRCVLYQYNFISPICGTVFSIEITVHFIYLLIFGVLFYGGIIHLIMNILMVTKRIFKLFDKEIDLLTNPENNFVSDCKEDISSESEDGEVSDIIDD</sequence>
<feature type="transmembrane region" description="Helical" evidence="1">
    <location>
        <begin position="27"/>
        <end position="45"/>
    </location>
</feature>